<feature type="transmembrane region" description="Helical" evidence="1">
    <location>
        <begin position="73"/>
        <end position="93"/>
    </location>
</feature>
<accession>A0ABT1ZBK0</accession>
<feature type="transmembrane region" description="Helical" evidence="1">
    <location>
        <begin position="31"/>
        <end position="52"/>
    </location>
</feature>
<dbReference type="EMBL" id="JANTHX010000003">
    <property type="protein sequence ID" value="MCS0498070.1"/>
    <property type="molecule type" value="Genomic_DNA"/>
</dbReference>
<feature type="transmembrane region" description="Helical" evidence="1">
    <location>
        <begin position="105"/>
        <end position="126"/>
    </location>
</feature>
<keyword evidence="1" id="KW-0472">Membrane</keyword>
<organism evidence="2 3">
    <name type="scientific">Protaetiibacter mangrovi</name>
    <dbReference type="NCBI Taxonomy" id="2970926"/>
    <lineage>
        <taxon>Bacteria</taxon>
        <taxon>Bacillati</taxon>
        <taxon>Actinomycetota</taxon>
        <taxon>Actinomycetes</taxon>
        <taxon>Micrococcales</taxon>
        <taxon>Microbacteriaceae</taxon>
        <taxon>Protaetiibacter</taxon>
    </lineage>
</organism>
<sequence>MVAILLAVFSAPSYGRLFETFGSLGTGAQVAAVAIVVGYVLGGLMGTAWIARSSAISGMTPPSARLTRSRNELFLVAGIGFSGIVPWSLIALMRGDTPGTGPLVSAMWVIAIASVALAVAVVLALVGRRRSWTSGTTHDIRESEGAS</sequence>
<keyword evidence="1" id="KW-1133">Transmembrane helix</keyword>
<proteinExistence type="predicted"/>
<keyword evidence="3" id="KW-1185">Reference proteome</keyword>
<evidence type="ECO:0008006" key="4">
    <source>
        <dbReference type="Google" id="ProtNLM"/>
    </source>
</evidence>
<name>A0ABT1ZBK0_9MICO</name>
<evidence type="ECO:0000313" key="3">
    <source>
        <dbReference type="Proteomes" id="UP001205337"/>
    </source>
</evidence>
<protein>
    <recommendedName>
        <fullName evidence="4">Major facilitator superfamily (MFS) profile domain-containing protein</fullName>
    </recommendedName>
</protein>
<dbReference type="Proteomes" id="UP001205337">
    <property type="component" value="Unassembled WGS sequence"/>
</dbReference>
<keyword evidence="1" id="KW-0812">Transmembrane</keyword>
<evidence type="ECO:0000256" key="1">
    <source>
        <dbReference type="SAM" id="Phobius"/>
    </source>
</evidence>
<dbReference type="RefSeq" id="WP_258796947.1">
    <property type="nucleotide sequence ID" value="NZ_JANTHX010000003.1"/>
</dbReference>
<gene>
    <name evidence="2" type="ORF">NUH29_00705</name>
</gene>
<reference evidence="2 3" key="1">
    <citation type="submission" date="2022-08" db="EMBL/GenBank/DDBJ databases">
        <authorList>
            <person name="Li F."/>
        </authorList>
    </citation>
    <scope>NUCLEOTIDE SEQUENCE [LARGE SCALE GENOMIC DNA]</scope>
    <source>
        <strain evidence="2 3">10F1B-8-1</strain>
    </source>
</reference>
<evidence type="ECO:0000313" key="2">
    <source>
        <dbReference type="EMBL" id="MCS0498070.1"/>
    </source>
</evidence>
<comment type="caution">
    <text evidence="2">The sequence shown here is derived from an EMBL/GenBank/DDBJ whole genome shotgun (WGS) entry which is preliminary data.</text>
</comment>